<feature type="binding site" evidence="3">
    <location>
        <begin position="87"/>
        <end position="90"/>
    </location>
    <ligand>
        <name>substrate</name>
    </ligand>
</feature>
<dbReference type="SMART" id="SM00855">
    <property type="entry name" value="PGAM"/>
    <property type="match status" value="1"/>
</dbReference>
<reference evidence="5 6" key="1">
    <citation type="journal article" date="2015" name="Genome Announc.">
        <title>Expanding the biotechnology potential of lactobacilli through comparative genomics of 213 strains and associated genera.</title>
        <authorList>
            <person name="Sun Z."/>
            <person name="Harris H.M."/>
            <person name="McCann A."/>
            <person name="Guo C."/>
            <person name="Argimon S."/>
            <person name="Zhang W."/>
            <person name="Yang X."/>
            <person name="Jeffery I.B."/>
            <person name="Cooney J.C."/>
            <person name="Kagawa T.F."/>
            <person name="Liu W."/>
            <person name="Song Y."/>
            <person name="Salvetti E."/>
            <person name="Wrobel A."/>
            <person name="Rasinkangas P."/>
            <person name="Parkhill J."/>
            <person name="Rea M.C."/>
            <person name="O'Sullivan O."/>
            <person name="Ritari J."/>
            <person name="Douillard F.P."/>
            <person name="Paul Ross R."/>
            <person name="Yang R."/>
            <person name="Briner A.E."/>
            <person name="Felis G.E."/>
            <person name="de Vos W.M."/>
            <person name="Barrangou R."/>
            <person name="Klaenhammer T.R."/>
            <person name="Caufield P.W."/>
            <person name="Cui Y."/>
            <person name="Zhang H."/>
            <person name="O'Toole P.W."/>
        </authorList>
    </citation>
    <scope>NUCLEOTIDE SEQUENCE [LARGE SCALE GENOMIC DNA]</scope>
    <source>
        <strain evidence="5 6">DSM 18933</strain>
    </source>
</reference>
<dbReference type="AlphaFoldDB" id="A0A0R1WNY0"/>
<feature type="site" description="Transition state stabilizer" evidence="4">
    <location>
        <position position="171"/>
    </location>
</feature>
<name>A0A0R1WNY0_9LACO</name>
<evidence type="ECO:0000256" key="4">
    <source>
        <dbReference type="PIRSR" id="PIRSR613078-3"/>
    </source>
</evidence>
<dbReference type="InterPro" id="IPR029033">
    <property type="entry name" value="His_PPase_superfam"/>
</dbReference>
<dbReference type="SUPFAM" id="SSF53254">
    <property type="entry name" value="Phosphoglycerate mutase-like"/>
    <property type="match status" value="1"/>
</dbReference>
<dbReference type="InterPro" id="IPR013078">
    <property type="entry name" value="His_Pase_superF_clade-1"/>
</dbReference>
<keyword evidence="1" id="KW-0378">Hydrolase</keyword>
<dbReference type="GO" id="GO:0005829">
    <property type="term" value="C:cytosol"/>
    <property type="evidence" value="ECO:0007669"/>
    <property type="project" value="TreeGrafter"/>
</dbReference>
<feature type="binding site" evidence="3">
    <location>
        <begin position="9"/>
        <end position="16"/>
    </location>
    <ligand>
        <name>substrate</name>
    </ligand>
</feature>
<evidence type="ECO:0000313" key="5">
    <source>
        <dbReference type="EMBL" id="KRM17417.1"/>
    </source>
</evidence>
<gene>
    <name evidence="5" type="ORF">FC40_GL001189</name>
</gene>
<protein>
    <submittedName>
        <fullName evidence="5">Phosphoglycerate mutase</fullName>
    </submittedName>
</protein>
<feature type="binding site" evidence="3">
    <location>
        <position position="59"/>
    </location>
    <ligand>
        <name>substrate</name>
    </ligand>
</feature>
<evidence type="ECO:0000256" key="3">
    <source>
        <dbReference type="PIRSR" id="PIRSR613078-2"/>
    </source>
</evidence>
<feature type="active site" description="Proton donor/acceptor" evidence="2">
    <location>
        <position position="87"/>
    </location>
</feature>
<dbReference type="Pfam" id="PF00300">
    <property type="entry name" value="His_Phos_1"/>
    <property type="match status" value="1"/>
</dbReference>
<evidence type="ECO:0000313" key="6">
    <source>
        <dbReference type="Proteomes" id="UP000051054"/>
    </source>
</evidence>
<dbReference type="STRING" id="1423755.FC40_GL001189"/>
<dbReference type="PANTHER" id="PTHR46517">
    <property type="entry name" value="FRUCTOSE-2,6-BISPHOSPHATASE TIGAR"/>
    <property type="match status" value="1"/>
</dbReference>
<comment type="caution">
    <text evidence="5">The sequence shown here is derived from an EMBL/GenBank/DDBJ whole genome shotgun (WGS) entry which is preliminary data.</text>
</comment>
<feature type="active site" description="Tele-phosphohistidine intermediate" evidence="2">
    <location>
        <position position="10"/>
    </location>
</feature>
<dbReference type="eggNOG" id="COG0406">
    <property type="taxonomic scope" value="Bacteria"/>
</dbReference>
<accession>A0A0R1WNY0</accession>
<dbReference type="Gene3D" id="3.40.50.1240">
    <property type="entry name" value="Phosphoglycerate mutase-like"/>
    <property type="match status" value="1"/>
</dbReference>
<keyword evidence="6" id="KW-1185">Reference proteome</keyword>
<organism evidence="5 6">
    <name type="scientific">Ligilactobacillus hayakitensis DSM 18933 = JCM 14209</name>
    <dbReference type="NCBI Taxonomy" id="1423755"/>
    <lineage>
        <taxon>Bacteria</taxon>
        <taxon>Bacillati</taxon>
        <taxon>Bacillota</taxon>
        <taxon>Bacilli</taxon>
        <taxon>Lactobacillales</taxon>
        <taxon>Lactobacillaceae</taxon>
        <taxon>Ligilactobacillus</taxon>
    </lineage>
</organism>
<evidence type="ECO:0000256" key="1">
    <source>
        <dbReference type="ARBA" id="ARBA00022801"/>
    </source>
</evidence>
<dbReference type="InterPro" id="IPR051695">
    <property type="entry name" value="Phosphoglycerate_Mutase"/>
</dbReference>
<evidence type="ECO:0000256" key="2">
    <source>
        <dbReference type="PIRSR" id="PIRSR613078-1"/>
    </source>
</evidence>
<dbReference type="PANTHER" id="PTHR46517:SF1">
    <property type="entry name" value="FRUCTOSE-2,6-BISPHOSPHATASE TIGAR"/>
    <property type="match status" value="1"/>
</dbReference>
<dbReference type="CDD" id="cd07067">
    <property type="entry name" value="HP_PGM_like"/>
    <property type="match status" value="1"/>
</dbReference>
<dbReference type="EMBL" id="AZGD01000106">
    <property type="protein sequence ID" value="KRM17417.1"/>
    <property type="molecule type" value="Genomic_DNA"/>
</dbReference>
<dbReference type="GO" id="GO:0045820">
    <property type="term" value="P:negative regulation of glycolytic process"/>
    <property type="evidence" value="ECO:0007669"/>
    <property type="project" value="TreeGrafter"/>
</dbReference>
<dbReference type="OrthoDB" id="4131070at2"/>
<dbReference type="RefSeq" id="WP_025022856.1">
    <property type="nucleotide sequence ID" value="NZ_AZGD01000106.1"/>
</dbReference>
<dbReference type="PATRIC" id="fig|1423755.3.peg.1254"/>
<proteinExistence type="predicted"/>
<sequence length="221" mass="25254">MEYSIYFVRHGQTILNRYNRMQGWCDSPLTEKGIQDGHLAGKRLAEIKFDHAFHSDTTRATKTCQYILEENQFGQNQTTSTVPEFREEGYGYFEGADSAQAWYMIGAAHECKSFKEIIKNYSIEAAKDFAKEADPFHEAENNEEFWERINRGFAQLQSIAKDGDKMLVVSHGTTIRSIVGKFGKEFDITVGPQNGSVTKLTIKDDEIKVNYYGQVDLDAQY</sequence>
<dbReference type="GO" id="GO:0043456">
    <property type="term" value="P:regulation of pentose-phosphate shunt"/>
    <property type="evidence" value="ECO:0007669"/>
    <property type="project" value="TreeGrafter"/>
</dbReference>
<dbReference type="Proteomes" id="UP000051054">
    <property type="component" value="Unassembled WGS sequence"/>
</dbReference>
<dbReference type="GO" id="GO:0004331">
    <property type="term" value="F:fructose-2,6-bisphosphate 2-phosphatase activity"/>
    <property type="evidence" value="ECO:0007669"/>
    <property type="project" value="TreeGrafter"/>
</dbReference>